<dbReference type="Proteomes" id="UP000764110">
    <property type="component" value="Unassembled WGS sequence"/>
</dbReference>
<proteinExistence type="predicted"/>
<sequence>MSHEAAREGGEWNDGPGAVERVKYLDGVVQELKTKLESISSPKLRRDDGVHSMLNQEYKVSSARPHLTYRDEGEPGLDKKVTQLRTEFGQLAVGDGRSRYIVSNFWADLTEKVYDVTSILEDLAEEESQGHEGDERYATKAPSITSILGLSPYDANLRQMYPAPDKFTVYWRLYKDNCNPVIRILHMPTIEPLILHYQSQLDNVPRGFEALLFAIYFSAVASLSDNKCMEKLGSEKSSLINVYKAGMEHTLARAHLLETDEFIVLQAFAIFLSSLRNYCNLRLMWSLTSIATRLAQNIGIHRDGMHFRLSPLTIETRQRLWWRICALDARAAEDSGYNTSIHVSDYNTQMPRNINDTDLAPNMTELPVSKIEFTEMTFGIVTFRAAVVFQTLQNMSPGTIGRWGKLHTAESLEERSSIILKYQDMLQKLFLGHDPSNPFYWYTALVSRILLSKIWLVAYYPSLRLETCGGQPDHIKDSLFVRSITIIESQWYAIAFILTKLYARTRGELVEKAWRAITAVLKADRFTQPPTAGPVSDMDDVEFSSRSKFGNLHDFEYNLLNKLLRKARAARLRQQLSPDSTMPYRVPDAEDFLAAAHRFDDEIISSTGELNPTSMNHCESETGYQVAMSADYVKNQLLDNGHKNPFDHLIYGSLQHHVNMTYTQLPSYFSDGGPAPQATL</sequence>
<accession>A0A9P8M132</accession>
<dbReference type="Pfam" id="PF04082">
    <property type="entry name" value="Fungal_trans"/>
    <property type="match status" value="1"/>
</dbReference>
<dbReference type="AlphaFoldDB" id="A0A9P8M132"/>
<evidence type="ECO:0000259" key="4">
    <source>
        <dbReference type="SMART" id="SM00906"/>
    </source>
</evidence>
<gene>
    <name evidence="5" type="ORF">MHUMG1_10598</name>
</gene>
<dbReference type="InterPro" id="IPR050613">
    <property type="entry name" value="Sec_Metabolite_Reg"/>
</dbReference>
<dbReference type="CDD" id="cd12148">
    <property type="entry name" value="fungal_TF_MHR"/>
    <property type="match status" value="1"/>
</dbReference>
<evidence type="ECO:0000256" key="2">
    <source>
        <dbReference type="ARBA" id="ARBA00022723"/>
    </source>
</evidence>
<comment type="subcellular location">
    <subcellularLocation>
        <location evidence="1">Nucleus</location>
    </subcellularLocation>
</comment>
<dbReference type="GO" id="GO:0008270">
    <property type="term" value="F:zinc ion binding"/>
    <property type="evidence" value="ECO:0007669"/>
    <property type="project" value="InterPro"/>
</dbReference>
<evidence type="ECO:0000313" key="6">
    <source>
        <dbReference type="Proteomes" id="UP000764110"/>
    </source>
</evidence>
<dbReference type="GO" id="GO:0003677">
    <property type="term" value="F:DNA binding"/>
    <property type="evidence" value="ECO:0007669"/>
    <property type="project" value="InterPro"/>
</dbReference>
<keyword evidence="6" id="KW-1185">Reference proteome</keyword>
<evidence type="ECO:0000256" key="3">
    <source>
        <dbReference type="ARBA" id="ARBA00023242"/>
    </source>
</evidence>
<comment type="caution">
    <text evidence="5">The sequence shown here is derived from an EMBL/GenBank/DDBJ whole genome shotgun (WGS) entry which is preliminary data.</text>
</comment>
<keyword evidence="3" id="KW-0539">Nucleus</keyword>
<dbReference type="PANTHER" id="PTHR31001">
    <property type="entry name" value="UNCHARACTERIZED TRANSCRIPTIONAL REGULATORY PROTEIN"/>
    <property type="match status" value="1"/>
</dbReference>
<evidence type="ECO:0000256" key="1">
    <source>
        <dbReference type="ARBA" id="ARBA00004123"/>
    </source>
</evidence>
<feature type="domain" description="Xylanolytic transcriptional activator regulatory" evidence="4">
    <location>
        <begin position="284"/>
        <end position="357"/>
    </location>
</feature>
<protein>
    <recommendedName>
        <fullName evidence="4">Xylanolytic transcriptional activator regulatory domain-containing protein</fullName>
    </recommendedName>
</protein>
<dbReference type="GO" id="GO:0005634">
    <property type="term" value="C:nucleus"/>
    <property type="evidence" value="ECO:0007669"/>
    <property type="project" value="UniProtKB-SubCell"/>
</dbReference>
<name>A0A9P8M132_9HYPO</name>
<reference evidence="5 6" key="1">
    <citation type="submission" date="2020-07" db="EMBL/GenBank/DDBJ databases">
        <title>Metarhizium humberi genome.</title>
        <authorList>
            <person name="Lysoe E."/>
        </authorList>
    </citation>
    <scope>NUCLEOTIDE SEQUENCE [LARGE SCALE GENOMIC DNA]</scope>
    <source>
        <strain evidence="5 6">ESALQ1638</strain>
    </source>
</reference>
<dbReference type="SMART" id="SM00906">
    <property type="entry name" value="Fungal_trans"/>
    <property type="match status" value="1"/>
</dbReference>
<keyword evidence="2" id="KW-0479">Metal-binding</keyword>
<evidence type="ECO:0000313" key="5">
    <source>
        <dbReference type="EMBL" id="KAH0591667.1"/>
    </source>
</evidence>
<dbReference type="EMBL" id="JACEFI010000056">
    <property type="protein sequence ID" value="KAH0591667.1"/>
    <property type="molecule type" value="Genomic_DNA"/>
</dbReference>
<organism evidence="5 6">
    <name type="scientific">Metarhizium humberi</name>
    <dbReference type="NCBI Taxonomy" id="2596975"/>
    <lineage>
        <taxon>Eukaryota</taxon>
        <taxon>Fungi</taxon>
        <taxon>Dikarya</taxon>
        <taxon>Ascomycota</taxon>
        <taxon>Pezizomycotina</taxon>
        <taxon>Sordariomycetes</taxon>
        <taxon>Hypocreomycetidae</taxon>
        <taxon>Hypocreales</taxon>
        <taxon>Clavicipitaceae</taxon>
        <taxon>Metarhizium</taxon>
    </lineage>
</organism>
<dbReference type="InterPro" id="IPR007219">
    <property type="entry name" value="XnlR_reg_dom"/>
</dbReference>
<dbReference type="PANTHER" id="PTHR31001:SF50">
    <property type="entry name" value="ZN(II)2CYS6 TRANSCRIPTION FACTOR (EUROFUNG)"/>
    <property type="match status" value="1"/>
</dbReference>
<dbReference type="GO" id="GO:0006351">
    <property type="term" value="P:DNA-templated transcription"/>
    <property type="evidence" value="ECO:0007669"/>
    <property type="project" value="InterPro"/>
</dbReference>